<evidence type="ECO:0000313" key="3">
    <source>
        <dbReference type="Proteomes" id="UP001590950"/>
    </source>
</evidence>
<name>A0ABR4AKB1_9LECA</name>
<dbReference type="Proteomes" id="UP001590950">
    <property type="component" value="Unassembled WGS sequence"/>
</dbReference>
<gene>
    <name evidence="2" type="ORF">N7G274_001654</name>
</gene>
<organism evidence="2 3">
    <name type="scientific">Stereocaulon virgatum</name>
    <dbReference type="NCBI Taxonomy" id="373712"/>
    <lineage>
        <taxon>Eukaryota</taxon>
        <taxon>Fungi</taxon>
        <taxon>Dikarya</taxon>
        <taxon>Ascomycota</taxon>
        <taxon>Pezizomycotina</taxon>
        <taxon>Lecanoromycetes</taxon>
        <taxon>OSLEUM clade</taxon>
        <taxon>Lecanoromycetidae</taxon>
        <taxon>Lecanorales</taxon>
        <taxon>Lecanorineae</taxon>
        <taxon>Stereocaulaceae</taxon>
        <taxon>Stereocaulon</taxon>
    </lineage>
</organism>
<feature type="chain" id="PRO_5045595508" evidence="1">
    <location>
        <begin position="22"/>
        <end position="178"/>
    </location>
</feature>
<feature type="signal peptide" evidence="1">
    <location>
        <begin position="1"/>
        <end position="21"/>
    </location>
</feature>
<keyword evidence="3" id="KW-1185">Reference proteome</keyword>
<keyword evidence="1" id="KW-0732">Signal</keyword>
<evidence type="ECO:0000256" key="1">
    <source>
        <dbReference type="SAM" id="SignalP"/>
    </source>
</evidence>
<evidence type="ECO:0000313" key="2">
    <source>
        <dbReference type="EMBL" id="KAL2046207.1"/>
    </source>
</evidence>
<proteinExistence type="predicted"/>
<sequence length="178" mass="19690">MRFCKASNFGFVSQWCTFVFAVSAPPTDPAPVSPISVDVRSTRPFTLSFPAPRNITLLPPEPFNYPVPASHQTLIFSGYGPPLMDNDTFLCLLIAASDVIRVLNSGRDMPVLVRDLVYAVEGVHLEIWSMGTLTWGMVGTTITGLKDFLYDYESIHVEFSIEEQGIQGLVGRGLLTRF</sequence>
<dbReference type="EMBL" id="JBEFKJ010000004">
    <property type="protein sequence ID" value="KAL2046207.1"/>
    <property type="molecule type" value="Genomic_DNA"/>
</dbReference>
<reference evidence="2 3" key="1">
    <citation type="submission" date="2024-09" db="EMBL/GenBank/DDBJ databases">
        <title>Rethinking Asexuality: The Enigmatic Case of Functional Sexual Genes in Lepraria (Stereocaulaceae).</title>
        <authorList>
            <person name="Doellman M."/>
            <person name="Sun Y."/>
            <person name="Barcenas-Pena A."/>
            <person name="Lumbsch H.T."/>
            <person name="Grewe F."/>
        </authorList>
    </citation>
    <scope>NUCLEOTIDE SEQUENCE [LARGE SCALE GENOMIC DNA]</scope>
    <source>
        <strain evidence="2 3">Mercado 3170</strain>
    </source>
</reference>
<comment type="caution">
    <text evidence="2">The sequence shown here is derived from an EMBL/GenBank/DDBJ whole genome shotgun (WGS) entry which is preliminary data.</text>
</comment>
<protein>
    <submittedName>
        <fullName evidence="2">Uncharacterized protein</fullName>
    </submittedName>
</protein>
<accession>A0ABR4AKB1</accession>